<comment type="caution">
    <text evidence="1">The sequence shown here is derived from an EMBL/GenBank/DDBJ whole genome shotgun (WGS) entry which is preliminary data.</text>
</comment>
<proteinExistence type="predicted"/>
<dbReference type="EMBL" id="JBFRCH010000158">
    <property type="protein sequence ID" value="MEX3937925.1"/>
    <property type="molecule type" value="Genomic_DNA"/>
</dbReference>
<protein>
    <submittedName>
        <fullName evidence="1">Type VI secretion system tip protein VgrG</fullName>
    </submittedName>
</protein>
<organism evidence="1 2">
    <name type="scientific">Paraburkholderia phymatum</name>
    <dbReference type="NCBI Taxonomy" id="148447"/>
    <lineage>
        <taxon>Bacteria</taxon>
        <taxon>Pseudomonadati</taxon>
        <taxon>Pseudomonadota</taxon>
        <taxon>Betaproteobacteria</taxon>
        <taxon>Burkholderiales</taxon>
        <taxon>Burkholderiaceae</taxon>
        <taxon>Paraburkholderia</taxon>
    </lineage>
</organism>
<gene>
    <name evidence="1" type="ORF">AB4Y32_40595</name>
</gene>
<accession>A0ACC6UEJ8</accession>
<dbReference type="Proteomes" id="UP001558850">
    <property type="component" value="Unassembled WGS sequence"/>
</dbReference>
<evidence type="ECO:0000313" key="1">
    <source>
        <dbReference type="EMBL" id="MEX3937925.1"/>
    </source>
</evidence>
<feature type="non-terminal residue" evidence="1">
    <location>
        <position position="1"/>
    </location>
</feature>
<name>A0ACC6UEJ8_9BURK</name>
<feature type="non-terminal residue" evidence="1">
    <location>
        <position position="85"/>
    </location>
</feature>
<sequence>TAYDQPGAGGKQLAMAEVVAQLRELLTLAESLAQSADASKASPADTSAQKAINDALNELNKPGVLVSAPGPVGVVSGDGIELGSD</sequence>
<evidence type="ECO:0000313" key="2">
    <source>
        <dbReference type="Proteomes" id="UP001558850"/>
    </source>
</evidence>
<keyword evidence="2" id="KW-1185">Reference proteome</keyword>
<reference evidence="1" key="1">
    <citation type="submission" date="2024-07" db="EMBL/GenBank/DDBJ databases">
        <title>A survey of Mimosa microsymbionts across Brazilian biomes reveals a high diversity of Paraburkholderia nodulating endemic species, but also that Cupriavidus is common as a symbiont of widespread species.</title>
        <authorList>
            <person name="Rouws L."/>
            <person name="Barauna A."/>
            <person name="Beukes C."/>
            <person name="Rouws J.R.C."/>
            <person name="De Faria S.M."/>
            <person name="Gross E."/>
            <person name="Bueno Dos Reis Junior F."/>
            <person name="Simon M.F."/>
            <person name="Maluk M."/>
            <person name="Odee D.W."/>
            <person name="Kenicer G."/>
            <person name="Young J.P.W."/>
            <person name="Reis V.M."/>
            <person name="Zilli J."/>
            <person name="James E.K."/>
        </authorList>
    </citation>
    <scope>NUCLEOTIDE SEQUENCE</scope>
    <source>
        <strain evidence="1">EG181B</strain>
    </source>
</reference>